<name>A0AAD7IW81_9AGAR</name>
<gene>
    <name evidence="1" type="ORF">B0H16DRAFT_1549657</name>
</gene>
<organism evidence="1 2">
    <name type="scientific">Mycena metata</name>
    <dbReference type="NCBI Taxonomy" id="1033252"/>
    <lineage>
        <taxon>Eukaryota</taxon>
        <taxon>Fungi</taxon>
        <taxon>Dikarya</taxon>
        <taxon>Basidiomycota</taxon>
        <taxon>Agaricomycotina</taxon>
        <taxon>Agaricomycetes</taxon>
        <taxon>Agaricomycetidae</taxon>
        <taxon>Agaricales</taxon>
        <taxon>Marasmiineae</taxon>
        <taxon>Mycenaceae</taxon>
        <taxon>Mycena</taxon>
    </lineage>
</organism>
<dbReference type="EMBL" id="JARKIB010000065">
    <property type="protein sequence ID" value="KAJ7750602.1"/>
    <property type="molecule type" value="Genomic_DNA"/>
</dbReference>
<dbReference type="Proteomes" id="UP001215598">
    <property type="component" value="Unassembled WGS sequence"/>
</dbReference>
<protein>
    <submittedName>
        <fullName evidence="1">Uncharacterized protein</fullName>
    </submittedName>
</protein>
<proteinExistence type="predicted"/>
<evidence type="ECO:0000313" key="2">
    <source>
        <dbReference type="Proteomes" id="UP001215598"/>
    </source>
</evidence>
<evidence type="ECO:0000313" key="1">
    <source>
        <dbReference type="EMBL" id="KAJ7750602.1"/>
    </source>
</evidence>
<comment type="caution">
    <text evidence="1">The sequence shown here is derived from an EMBL/GenBank/DDBJ whole genome shotgun (WGS) entry which is preliminary data.</text>
</comment>
<keyword evidence="2" id="KW-1185">Reference proteome</keyword>
<dbReference type="AlphaFoldDB" id="A0AAD7IW81"/>
<sequence>MYLGCVAQTAMWTWSAATEPNLVLASTPNPTPRQKRCRVHARAVTFPAELFSTCGDSTCTVRWDPGMAPDLPTFLMSHAWPRPTS</sequence>
<reference evidence="1" key="1">
    <citation type="submission" date="2023-03" db="EMBL/GenBank/DDBJ databases">
        <title>Massive genome expansion in bonnet fungi (Mycena s.s.) driven by repeated elements and novel gene families across ecological guilds.</title>
        <authorList>
            <consortium name="Lawrence Berkeley National Laboratory"/>
            <person name="Harder C.B."/>
            <person name="Miyauchi S."/>
            <person name="Viragh M."/>
            <person name="Kuo A."/>
            <person name="Thoen E."/>
            <person name="Andreopoulos B."/>
            <person name="Lu D."/>
            <person name="Skrede I."/>
            <person name="Drula E."/>
            <person name="Henrissat B."/>
            <person name="Morin E."/>
            <person name="Kohler A."/>
            <person name="Barry K."/>
            <person name="LaButti K."/>
            <person name="Morin E."/>
            <person name="Salamov A."/>
            <person name="Lipzen A."/>
            <person name="Mereny Z."/>
            <person name="Hegedus B."/>
            <person name="Baldrian P."/>
            <person name="Stursova M."/>
            <person name="Weitz H."/>
            <person name="Taylor A."/>
            <person name="Grigoriev I.V."/>
            <person name="Nagy L.G."/>
            <person name="Martin F."/>
            <person name="Kauserud H."/>
        </authorList>
    </citation>
    <scope>NUCLEOTIDE SEQUENCE</scope>
    <source>
        <strain evidence="1">CBHHK182m</strain>
    </source>
</reference>
<accession>A0AAD7IW81</accession>